<dbReference type="PROSITE" id="PS51257">
    <property type="entry name" value="PROKAR_LIPOPROTEIN"/>
    <property type="match status" value="1"/>
</dbReference>
<dbReference type="InterPro" id="IPR000914">
    <property type="entry name" value="SBP_5_dom"/>
</dbReference>
<dbReference type="GO" id="GO:0015833">
    <property type="term" value="P:peptide transport"/>
    <property type="evidence" value="ECO:0007669"/>
    <property type="project" value="TreeGrafter"/>
</dbReference>
<dbReference type="PANTHER" id="PTHR30290">
    <property type="entry name" value="PERIPLASMIC BINDING COMPONENT OF ABC TRANSPORTER"/>
    <property type="match status" value="1"/>
</dbReference>
<accession>C7R1X9</accession>
<dbReference type="HOGENOM" id="CLU_017028_11_0_11"/>
<dbReference type="SUPFAM" id="SSF53850">
    <property type="entry name" value="Periplasmic binding protein-like II"/>
    <property type="match status" value="1"/>
</dbReference>
<proteinExistence type="predicted"/>
<dbReference type="RefSeq" id="WP_015771075.1">
    <property type="nucleotide sequence ID" value="NC_013174.1"/>
</dbReference>
<gene>
    <name evidence="4" type="ordered locus">Jden_0785</name>
</gene>
<dbReference type="KEGG" id="jde:Jden_0785"/>
<dbReference type="GO" id="GO:0042597">
    <property type="term" value="C:periplasmic space"/>
    <property type="evidence" value="ECO:0007669"/>
    <property type="project" value="UniProtKB-ARBA"/>
</dbReference>
<dbReference type="OrthoDB" id="7888869at2"/>
<evidence type="ECO:0000256" key="1">
    <source>
        <dbReference type="SAM" id="MobiDB-lite"/>
    </source>
</evidence>
<dbReference type="STRING" id="471856.Jden_0785"/>
<evidence type="ECO:0000259" key="3">
    <source>
        <dbReference type="Pfam" id="PF00496"/>
    </source>
</evidence>
<organism evidence="4 5">
    <name type="scientific">Jonesia denitrificans (strain ATCC 14870 / DSM 20603 / BCRC 15368 / CIP 55.134 / JCM 11481 / NBRC 15587 / NCTC 10816 / Prevot 55134)</name>
    <name type="common">Listeria denitrificans</name>
    <dbReference type="NCBI Taxonomy" id="471856"/>
    <lineage>
        <taxon>Bacteria</taxon>
        <taxon>Bacillati</taxon>
        <taxon>Actinomycetota</taxon>
        <taxon>Actinomycetes</taxon>
        <taxon>Micrococcales</taxon>
        <taxon>Jonesiaceae</taxon>
        <taxon>Jonesia</taxon>
    </lineage>
</organism>
<dbReference type="Gene3D" id="3.10.105.10">
    <property type="entry name" value="Dipeptide-binding Protein, Domain 3"/>
    <property type="match status" value="1"/>
</dbReference>
<dbReference type="EMBL" id="CP001706">
    <property type="protein sequence ID" value="ACV08447.1"/>
    <property type="molecule type" value="Genomic_DNA"/>
</dbReference>
<evidence type="ECO:0000313" key="5">
    <source>
        <dbReference type="Proteomes" id="UP000000628"/>
    </source>
</evidence>
<evidence type="ECO:0000256" key="2">
    <source>
        <dbReference type="SAM" id="SignalP"/>
    </source>
</evidence>
<dbReference type="GO" id="GO:0043190">
    <property type="term" value="C:ATP-binding cassette (ABC) transporter complex"/>
    <property type="evidence" value="ECO:0007669"/>
    <property type="project" value="InterPro"/>
</dbReference>
<keyword evidence="5" id="KW-1185">Reference proteome</keyword>
<dbReference type="CDD" id="cd08501">
    <property type="entry name" value="PBP2_Lpqw"/>
    <property type="match status" value="1"/>
</dbReference>
<sequence>MKIRKMAAPFAVLMSASLVLAACGTSEEPEQNETTGGTNQGEADTTGKVDLGDVTTKEDTIYYSLGGEEWLGFNGNTPETYSTYNSVINERLIEGFMYYGTDGTVYQNEQFGNFRLVSEDPMVVEYTINDNVTWSDGEPVAYEDYLLEWAAQAIADGEDEEGNPKPLFNHVGGLDFGGRTPAGPQGEPGGKTFTFEYENPYPDYQLQVNLAFPAHIVAEQAGMTLDELVTAIQDKDVEALRPAAKFWNEGWLSPNPGELPDEAIVPVNGPYKLSSWERGQSVTLEANENYWGTPPATKTLVYRFVAPEAQVQALRNGDLHVIEPQADVDTVAQIGQIGDTVTMATGQSLTWEHLDFNFIDGNEMGANLALREAFAMCVPRQDIVDKLIKPVDSEAVVMNAREVFPFQANYDEVVSEAYDGRYDEVDIDGAKAKLAEAGVETPFTVRLGYSQPNARRDAEFQLIQESCNKAGFDVQNVAGPDFFSKTLPNGDYDVAMYAWAGSGQVVSGQNIYSTKGQQNYGKYSSEAIDIAWEALSSTLDTSQQLEQVKVIEKNLWDDLYGIPLFAHPGVTAYDSSLQNVRRTATQSTVAWNAEQWVRAE</sequence>
<dbReference type="InterPro" id="IPR039424">
    <property type="entry name" value="SBP_5"/>
</dbReference>
<dbReference type="PIRSF" id="PIRSF002741">
    <property type="entry name" value="MppA"/>
    <property type="match status" value="1"/>
</dbReference>
<dbReference type="InterPro" id="IPR030678">
    <property type="entry name" value="Peptide/Ni-bd"/>
</dbReference>
<dbReference type="Proteomes" id="UP000000628">
    <property type="component" value="Chromosome"/>
</dbReference>
<name>C7R1X9_JONDD</name>
<feature type="signal peptide" evidence="2">
    <location>
        <begin position="1"/>
        <end position="21"/>
    </location>
</feature>
<feature type="domain" description="Solute-binding protein family 5" evidence="3">
    <location>
        <begin position="117"/>
        <end position="503"/>
    </location>
</feature>
<dbReference type="Gene3D" id="3.40.190.10">
    <property type="entry name" value="Periplasmic binding protein-like II"/>
    <property type="match status" value="1"/>
</dbReference>
<dbReference type="AlphaFoldDB" id="C7R1X9"/>
<reference evidence="4 5" key="1">
    <citation type="journal article" date="2009" name="Stand. Genomic Sci.">
        <title>Complete genome sequence of Jonesia denitrificans type strain (Prevot 55134).</title>
        <authorList>
            <person name="Pukall R."/>
            <person name="Gehrich-Schroter G."/>
            <person name="Lapidus A."/>
            <person name="Nolan M."/>
            <person name="Glavina Del Rio T."/>
            <person name="Lucas S."/>
            <person name="Chen F."/>
            <person name="Tice H."/>
            <person name="Pitluck S."/>
            <person name="Cheng J.F."/>
            <person name="Copeland A."/>
            <person name="Saunders E."/>
            <person name="Brettin T."/>
            <person name="Detter J.C."/>
            <person name="Bruce D."/>
            <person name="Goodwin L."/>
            <person name="Pati A."/>
            <person name="Ivanova N."/>
            <person name="Mavromatis K."/>
            <person name="Ovchinnikova G."/>
            <person name="Chen A."/>
            <person name="Palaniappan K."/>
            <person name="Land M."/>
            <person name="Hauser L."/>
            <person name="Chang Y.J."/>
            <person name="Jeffries C.D."/>
            <person name="Chain P."/>
            <person name="Goker M."/>
            <person name="Bristow J."/>
            <person name="Eisen J.A."/>
            <person name="Markowitz V."/>
            <person name="Hugenholtz P."/>
            <person name="Kyrpides N.C."/>
            <person name="Klenk H.P."/>
            <person name="Han C."/>
        </authorList>
    </citation>
    <scope>NUCLEOTIDE SEQUENCE [LARGE SCALE GENOMIC DNA]</scope>
    <source>
        <strain evidence="5">ATCC 14870 / DSM 20603 / BCRC 15368 / CIP 55.134 / JCM 11481 / NBRC 15587 / NCTC 10816 / Prevot 55134</strain>
    </source>
</reference>
<dbReference type="eggNOG" id="COG0747">
    <property type="taxonomic scope" value="Bacteria"/>
</dbReference>
<dbReference type="PANTHER" id="PTHR30290:SF65">
    <property type="entry name" value="MONOACYL PHOSPHATIDYLINOSITOL TETRAMANNOSIDE-BINDING PROTEIN LPQW-RELATED"/>
    <property type="match status" value="1"/>
</dbReference>
<feature type="region of interest" description="Disordered" evidence="1">
    <location>
        <begin position="24"/>
        <end position="51"/>
    </location>
</feature>
<feature type="compositionally biased region" description="Polar residues" evidence="1">
    <location>
        <begin position="32"/>
        <end position="43"/>
    </location>
</feature>
<protein>
    <submittedName>
        <fullName evidence="4">Extracellular solute-binding protein family 5</fullName>
    </submittedName>
</protein>
<feature type="chain" id="PRO_5002981949" evidence="2">
    <location>
        <begin position="22"/>
        <end position="600"/>
    </location>
</feature>
<dbReference type="Pfam" id="PF00496">
    <property type="entry name" value="SBP_bac_5"/>
    <property type="match status" value="1"/>
</dbReference>
<dbReference type="GO" id="GO:1904680">
    <property type="term" value="F:peptide transmembrane transporter activity"/>
    <property type="evidence" value="ECO:0007669"/>
    <property type="project" value="TreeGrafter"/>
</dbReference>
<evidence type="ECO:0000313" key="4">
    <source>
        <dbReference type="EMBL" id="ACV08447.1"/>
    </source>
</evidence>
<keyword evidence="2" id="KW-0732">Signal</keyword>